<evidence type="ECO:0000256" key="3">
    <source>
        <dbReference type="ARBA" id="ARBA00022475"/>
    </source>
</evidence>
<dbReference type="GO" id="GO:0046983">
    <property type="term" value="F:protein dimerization activity"/>
    <property type="evidence" value="ECO:0007669"/>
    <property type="project" value="InterPro"/>
</dbReference>
<keyword evidence="5 8" id="KW-1133">Transmembrane helix</keyword>
<evidence type="ECO:0000313" key="13">
    <source>
        <dbReference type="WBParaSite" id="PSU_v2.g10169.t1"/>
    </source>
</evidence>
<feature type="transmembrane region" description="Helical" evidence="8">
    <location>
        <begin position="582"/>
        <end position="603"/>
    </location>
</feature>
<evidence type="ECO:0000259" key="10">
    <source>
        <dbReference type="Pfam" id="PF04547"/>
    </source>
</evidence>
<feature type="compositionally biased region" description="Polar residues" evidence="9">
    <location>
        <begin position="1090"/>
        <end position="1108"/>
    </location>
</feature>
<comment type="similarity">
    <text evidence="2 8">Belongs to the anoctamin family.</text>
</comment>
<evidence type="ECO:0000256" key="4">
    <source>
        <dbReference type="ARBA" id="ARBA00022692"/>
    </source>
</evidence>
<feature type="region of interest" description="Disordered" evidence="9">
    <location>
        <begin position="169"/>
        <end position="189"/>
    </location>
</feature>
<feature type="transmembrane region" description="Helical" evidence="8">
    <location>
        <begin position="431"/>
        <end position="448"/>
    </location>
</feature>
<feature type="domain" description="Anoctamin dimerisation" evidence="11">
    <location>
        <begin position="150"/>
        <end position="407"/>
    </location>
</feature>
<feature type="transmembrane region" description="Helical" evidence="8">
    <location>
        <begin position="667"/>
        <end position="688"/>
    </location>
</feature>
<feature type="region of interest" description="Disordered" evidence="9">
    <location>
        <begin position="1027"/>
        <end position="1054"/>
    </location>
</feature>
<feature type="transmembrane region" description="Helical" evidence="8">
    <location>
        <begin position="623"/>
        <end position="647"/>
    </location>
</feature>
<organism evidence="12 13">
    <name type="scientific">Panagrolaimus superbus</name>
    <dbReference type="NCBI Taxonomy" id="310955"/>
    <lineage>
        <taxon>Eukaryota</taxon>
        <taxon>Metazoa</taxon>
        <taxon>Ecdysozoa</taxon>
        <taxon>Nematoda</taxon>
        <taxon>Chromadorea</taxon>
        <taxon>Rhabditida</taxon>
        <taxon>Tylenchina</taxon>
        <taxon>Panagrolaimomorpha</taxon>
        <taxon>Panagrolaimoidea</taxon>
        <taxon>Panagrolaimidae</taxon>
        <taxon>Panagrolaimus</taxon>
    </lineage>
</organism>
<sequence>MISDDLKRALPTARLLTGPSIPDYKQRAEYLSLLERSSSDTMPRSNKVESVADKPKRKATVSSVNESVASLTEPLGAGEPFPPPSAKPQDAMESSTSTLVTENHANASKKEEIPVQDIGESKQETVETAANGAVRGRRNSIITGGPPSLFFSDGKRQIDYILAYDDNGVDEDEDDDDSVMGDHPNNDEEKALDDLDGIPTRKNHWRKTTRRRIFEENLEKLGLQLEWHESDKMDMKFVLIHAPFKVLCKQAELLKIRMPVYINDAKKLENNLMDGLINKFLQRFKFLDFGGEVQKRMDSEDYFTQPFIEQHIDCFIGNQDRQNFFPRTARSRMVYDFLIRTRYDRSDSDKFRAGIERLLKNYTYSAAYPLHDEIDWYNPPDLTKCSDRQLLYECWVKFRNFYKYQPLHLIQRYYGTKIGLYFAWLGYYTRFLYGIAIIGILCVIWGAVTMNSDVASNDICADNGIGSRVLICPSCDEFCDYVPLSGSCVYAKLTYLFDNTSTIIFAALMSIWATLFLECWKRYHAELAYKWNIHDLETEDEIMRPEFQFRIRRRKINPATQIYEPYLPLWEKIVRVFGSGMTVLFFLCLVIALVIGIIVYRAIVMQVFYAMEGVSFIQSKAVIVTSVTAASINLVFILILNYFYNILALKLTEYECPRTQLEFESSYTVKVFLFQFINFYSSLFYIAFVKGRLSGAPGSRTIDNKQIQIDGHRLEECDPAGCMFELVVQLLIIMCGKQFYNSFLEMGYPIVMGWFRRWHIRLPESKKEQLKRERIQQQHDVVDANPETVTLYEKDFALNGPTDQFLFDEYLEMVIQFGFITLFVAAFPLAPLFALINNIMEIRLDAYKFIVTSRKPMPAQAKNIGIWLTILDILSNLAVICNAFVIAFTSDFIPKLYYYSTRYTMEGYVEFSLSYFDARNLNVTKTDYADVTICRYRDFRKPPCSLLSNETTPFNNDVECGNSYEYGTEYFIILAYRLIFVLIFEHVVLTIKSLFSYLIPDIPTKIVVQVQREKYLARQAILQRQDDLMTQRDDSPHTTYDPNDRIFNDKSRPADNEEIAIQPGNTFADGIPFEKPPAELSRIIGKLSRHASTSSRASQTPSRQQSDGVDSELNGPKFRGIIAKASKERDGHVIDEIINELSQPPKDGSIESFHTCNQSSTNNINHAGK</sequence>
<feature type="transmembrane region" description="Helical" evidence="8">
    <location>
        <begin position="864"/>
        <end position="888"/>
    </location>
</feature>
<evidence type="ECO:0000256" key="1">
    <source>
        <dbReference type="ARBA" id="ARBA00004651"/>
    </source>
</evidence>
<proteinExistence type="inferred from homology"/>
<name>A0A914XQ73_9BILA</name>
<feature type="domain" description="Anoctamin transmembrane" evidence="10">
    <location>
        <begin position="410"/>
        <end position="1013"/>
    </location>
</feature>
<feature type="compositionally biased region" description="Polar residues" evidence="9">
    <location>
        <begin position="1152"/>
        <end position="1169"/>
    </location>
</feature>
<reference evidence="13" key="1">
    <citation type="submission" date="2022-11" db="UniProtKB">
        <authorList>
            <consortium name="WormBaseParasite"/>
        </authorList>
    </citation>
    <scope>IDENTIFICATION</scope>
</reference>
<accession>A0A914XQ73</accession>
<feature type="compositionally biased region" description="Polar residues" evidence="9">
    <location>
        <begin position="35"/>
        <end position="44"/>
    </location>
</feature>
<feature type="region of interest" description="Disordered" evidence="9">
    <location>
        <begin position="1087"/>
        <end position="1115"/>
    </location>
</feature>
<dbReference type="AlphaFoldDB" id="A0A914XQ73"/>
<dbReference type="Pfam" id="PF16178">
    <property type="entry name" value="Anoct_dimer"/>
    <property type="match status" value="1"/>
</dbReference>
<feature type="transmembrane region" description="Helical" evidence="8">
    <location>
        <begin position="502"/>
        <end position="520"/>
    </location>
</feature>
<evidence type="ECO:0000256" key="6">
    <source>
        <dbReference type="ARBA" id="ARBA00023136"/>
    </source>
</evidence>
<dbReference type="InterPro" id="IPR032394">
    <property type="entry name" value="Anoct_dimer"/>
</dbReference>
<evidence type="ECO:0000259" key="11">
    <source>
        <dbReference type="Pfam" id="PF16178"/>
    </source>
</evidence>
<dbReference type="GO" id="GO:0005886">
    <property type="term" value="C:plasma membrane"/>
    <property type="evidence" value="ECO:0007669"/>
    <property type="project" value="UniProtKB-SubCell"/>
</dbReference>
<evidence type="ECO:0000256" key="5">
    <source>
        <dbReference type="ARBA" id="ARBA00022989"/>
    </source>
</evidence>
<feature type="region of interest" description="Disordered" evidence="9">
    <location>
        <begin position="1141"/>
        <end position="1169"/>
    </location>
</feature>
<comment type="subcellular location">
    <subcellularLocation>
        <location evidence="1">Cell membrane</location>
        <topology evidence="1">Multi-pass membrane protein</topology>
    </subcellularLocation>
    <subcellularLocation>
        <location evidence="8">Membrane</location>
        <topology evidence="8">Multi-pass membrane protein</topology>
    </subcellularLocation>
</comment>
<keyword evidence="4 8" id="KW-0812">Transmembrane</keyword>
<keyword evidence="12" id="KW-1185">Reference proteome</keyword>
<feature type="compositionally biased region" description="Polar residues" evidence="9">
    <location>
        <begin position="60"/>
        <end position="70"/>
    </location>
</feature>
<evidence type="ECO:0000256" key="7">
    <source>
        <dbReference type="ARBA" id="ARBA00023180"/>
    </source>
</evidence>
<dbReference type="InterPro" id="IPR007632">
    <property type="entry name" value="Anoctamin"/>
</dbReference>
<feature type="compositionally biased region" description="Acidic residues" evidence="9">
    <location>
        <begin position="169"/>
        <end position="179"/>
    </location>
</feature>
<feature type="compositionally biased region" description="Polar residues" evidence="9">
    <location>
        <begin position="92"/>
        <end position="106"/>
    </location>
</feature>
<dbReference type="PANTHER" id="PTHR12308:SF84">
    <property type="entry name" value="ANOCTAMIN"/>
    <property type="match status" value="1"/>
</dbReference>
<keyword evidence="3" id="KW-1003">Cell membrane</keyword>
<dbReference type="WBParaSite" id="PSU_v2.g10169.t1">
    <property type="protein sequence ID" value="PSU_v2.g10169.t1"/>
    <property type="gene ID" value="PSU_v2.g10169"/>
</dbReference>
<feature type="compositionally biased region" description="Basic and acidic residues" evidence="9">
    <location>
        <begin position="108"/>
        <end position="125"/>
    </location>
</feature>
<comment type="caution">
    <text evidence="8">Lacks conserved residue(s) required for the propagation of feature annotation.</text>
</comment>
<evidence type="ECO:0000256" key="8">
    <source>
        <dbReference type="RuleBase" id="RU280814"/>
    </source>
</evidence>
<evidence type="ECO:0000256" key="9">
    <source>
        <dbReference type="SAM" id="MobiDB-lite"/>
    </source>
</evidence>
<keyword evidence="6 8" id="KW-0472">Membrane</keyword>
<evidence type="ECO:0000256" key="2">
    <source>
        <dbReference type="ARBA" id="ARBA00009671"/>
    </source>
</evidence>
<feature type="transmembrane region" description="Helical" evidence="8">
    <location>
        <begin position="813"/>
        <end position="836"/>
    </location>
</feature>
<dbReference type="Proteomes" id="UP000887577">
    <property type="component" value="Unplaced"/>
</dbReference>
<dbReference type="InterPro" id="IPR049452">
    <property type="entry name" value="Anoctamin_TM"/>
</dbReference>
<dbReference type="GO" id="GO:0005254">
    <property type="term" value="F:chloride channel activity"/>
    <property type="evidence" value="ECO:0007669"/>
    <property type="project" value="TreeGrafter"/>
</dbReference>
<evidence type="ECO:0000313" key="12">
    <source>
        <dbReference type="Proteomes" id="UP000887577"/>
    </source>
</evidence>
<protein>
    <recommendedName>
        <fullName evidence="8">Anoctamin</fullName>
    </recommendedName>
</protein>
<keyword evidence="7" id="KW-0325">Glycoprotein</keyword>
<dbReference type="Pfam" id="PF04547">
    <property type="entry name" value="Anoctamin"/>
    <property type="match status" value="1"/>
</dbReference>
<dbReference type="PANTHER" id="PTHR12308">
    <property type="entry name" value="ANOCTAMIN"/>
    <property type="match status" value="1"/>
</dbReference>
<feature type="region of interest" description="Disordered" evidence="9">
    <location>
        <begin position="35"/>
        <end position="125"/>
    </location>
</feature>